<gene>
    <name evidence="2" type="ORF">GTA08_BOTSDO11669</name>
</gene>
<dbReference type="EMBL" id="WWBZ02000002">
    <property type="protein sequence ID" value="KAF4312843.1"/>
    <property type="molecule type" value="Genomic_DNA"/>
</dbReference>
<accession>A0A8H4J8E1</accession>
<reference evidence="2" key="1">
    <citation type="submission" date="2020-04" db="EMBL/GenBank/DDBJ databases">
        <title>Genome Assembly and Annotation of Botryosphaeria dothidea sdau 11-99, a Latent Pathogen of Apple Fruit Ring Rot in China.</title>
        <authorList>
            <person name="Yu C."/>
            <person name="Diao Y."/>
            <person name="Lu Q."/>
            <person name="Zhao J."/>
            <person name="Cui S."/>
            <person name="Peng C."/>
            <person name="He B."/>
            <person name="Liu H."/>
        </authorList>
    </citation>
    <scope>NUCLEOTIDE SEQUENCE [LARGE SCALE GENOMIC DNA]</scope>
    <source>
        <strain evidence="2">Sdau11-99</strain>
    </source>
</reference>
<feature type="compositionally biased region" description="Polar residues" evidence="1">
    <location>
        <begin position="472"/>
        <end position="488"/>
    </location>
</feature>
<dbReference type="AlphaFoldDB" id="A0A8H4J8E1"/>
<feature type="compositionally biased region" description="Polar residues" evidence="1">
    <location>
        <begin position="552"/>
        <end position="564"/>
    </location>
</feature>
<feature type="compositionally biased region" description="Polar residues" evidence="1">
    <location>
        <begin position="593"/>
        <end position="602"/>
    </location>
</feature>
<feature type="compositionally biased region" description="Low complexity" evidence="1">
    <location>
        <begin position="417"/>
        <end position="426"/>
    </location>
</feature>
<feature type="compositionally biased region" description="Basic residues" evidence="1">
    <location>
        <begin position="494"/>
        <end position="505"/>
    </location>
</feature>
<feature type="region of interest" description="Disordered" evidence="1">
    <location>
        <begin position="458"/>
        <end position="516"/>
    </location>
</feature>
<proteinExistence type="predicted"/>
<dbReference type="OrthoDB" id="5404323at2759"/>
<evidence type="ECO:0000313" key="3">
    <source>
        <dbReference type="Proteomes" id="UP000572817"/>
    </source>
</evidence>
<comment type="caution">
    <text evidence="2">The sequence shown here is derived from an EMBL/GenBank/DDBJ whole genome shotgun (WGS) entry which is preliminary data.</text>
</comment>
<feature type="region of interest" description="Disordered" evidence="1">
    <location>
        <begin position="417"/>
        <end position="439"/>
    </location>
</feature>
<evidence type="ECO:0000256" key="1">
    <source>
        <dbReference type="SAM" id="MobiDB-lite"/>
    </source>
</evidence>
<dbReference type="Proteomes" id="UP000572817">
    <property type="component" value="Unassembled WGS sequence"/>
</dbReference>
<evidence type="ECO:0000313" key="2">
    <source>
        <dbReference type="EMBL" id="KAF4312843.1"/>
    </source>
</evidence>
<organism evidence="2 3">
    <name type="scientific">Botryosphaeria dothidea</name>
    <dbReference type="NCBI Taxonomy" id="55169"/>
    <lineage>
        <taxon>Eukaryota</taxon>
        <taxon>Fungi</taxon>
        <taxon>Dikarya</taxon>
        <taxon>Ascomycota</taxon>
        <taxon>Pezizomycotina</taxon>
        <taxon>Dothideomycetes</taxon>
        <taxon>Dothideomycetes incertae sedis</taxon>
        <taxon>Botryosphaeriales</taxon>
        <taxon>Botryosphaeriaceae</taxon>
        <taxon>Botryosphaeria</taxon>
    </lineage>
</organism>
<keyword evidence="3" id="KW-1185">Reference proteome</keyword>
<name>A0A8H4J8E1_9PEZI</name>
<sequence>MFLSMLTADAAAQHGHEFSARSTPSPLHRTSPPPRSPLNVLSSTVRQQRPQPTPLPARESVSVEGRPSHASSRKSIMFALPPESNASSSRPPSIHSTTTTSTDDRSRKRPSRPKTNYALAHPPPRVGPLHLRPKVLLQLHQSSANSRPKPAFEAIPSTTFAPRLKRKFHRVFKTRDRLGPDDVVIVRAGDYGGADDQSDSDEDMESREVIGVVCFNIREERTEICMDDDTVWAATFMQNGGYEFVFTDEHGLQSKARWVPKPQGNRRKSTNYSQTEAVGSGKVAEERKFTFSTISPDRRRHPVIASMTRAGIDVWDQYSIPPQANGTTPLASPTFGDAGASQTLTDISESRPMHTTDEALRKFILVSGIWVAFREKWSNVFRYERPGRDRESMPTSPLCGSPIMPCAPMRTVSMASMNGSMSRSSSPGIPDNQSDKHHSLRSVSRMLLHRNSALAALNGEHGSPESTPPSPAKTSGNTRSRRANSTGTAFIKRASSKRNPKRHSSGSKAMPESPGKAMYRVNTEEDDLEHPHRFTVTEAAHIMLPMIEDQTPKNSGEYASSLASSHDEPTPRPLPRNDVQKQERVSLQVPPTYLQSNHSITGRSDGAIEASSKGLLPSRSRSTRERPKPRHSVSPAADSRYYASGDGYMNGSGLPIEISKVFEDAKEIKTKKRMSVRGFLQRFKSKRGKF</sequence>
<feature type="region of interest" description="Disordered" evidence="1">
    <location>
        <begin position="260"/>
        <end position="279"/>
    </location>
</feature>
<feature type="compositionally biased region" description="Polar residues" evidence="1">
    <location>
        <begin position="39"/>
        <end position="50"/>
    </location>
</feature>
<feature type="region of interest" description="Disordered" evidence="1">
    <location>
        <begin position="1"/>
        <end position="127"/>
    </location>
</feature>
<protein>
    <submittedName>
        <fullName evidence="2">Uncharacterized protein</fullName>
    </submittedName>
</protein>
<feature type="region of interest" description="Disordered" evidence="1">
    <location>
        <begin position="550"/>
        <end position="639"/>
    </location>
</feature>
<feature type="compositionally biased region" description="Low complexity" evidence="1">
    <location>
        <begin position="81"/>
        <end position="101"/>
    </location>
</feature>